<dbReference type="InterPro" id="IPR050846">
    <property type="entry name" value="TLCD"/>
</dbReference>
<dbReference type="AlphaFoldDB" id="A0A674GUF1"/>
<dbReference type="InterPro" id="IPR006634">
    <property type="entry name" value="TLC-dom"/>
</dbReference>
<dbReference type="InParanoid" id="A0A674GUF1"/>
<dbReference type="GeneTree" id="ENSGT01010000222313"/>
<feature type="transmembrane region" description="Helical" evidence="7">
    <location>
        <begin position="224"/>
        <end position="244"/>
    </location>
</feature>
<evidence type="ECO:0000256" key="6">
    <source>
        <dbReference type="SAM" id="MobiDB-lite"/>
    </source>
</evidence>
<keyword evidence="3 7" id="KW-1133">Transmembrane helix</keyword>
<feature type="region of interest" description="Disordered" evidence="6">
    <location>
        <begin position="1"/>
        <end position="24"/>
    </location>
</feature>
<organism evidence="9 10">
    <name type="scientific">Taeniopygia guttata</name>
    <name type="common">Zebra finch</name>
    <name type="synonym">Poephila guttata</name>
    <dbReference type="NCBI Taxonomy" id="59729"/>
    <lineage>
        <taxon>Eukaryota</taxon>
        <taxon>Metazoa</taxon>
        <taxon>Chordata</taxon>
        <taxon>Craniata</taxon>
        <taxon>Vertebrata</taxon>
        <taxon>Euteleostomi</taxon>
        <taxon>Archelosauria</taxon>
        <taxon>Archosauria</taxon>
        <taxon>Dinosauria</taxon>
        <taxon>Saurischia</taxon>
        <taxon>Theropoda</taxon>
        <taxon>Coelurosauria</taxon>
        <taxon>Aves</taxon>
        <taxon>Neognathae</taxon>
        <taxon>Neoaves</taxon>
        <taxon>Telluraves</taxon>
        <taxon>Australaves</taxon>
        <taxon>Passeriformes</taxon>
        <taxon>Passeroidea</taxon>
        <taxon>Estrildidae</taxon>
        <taxon>Estrildinae</taxon>
        <taxon>Taeniopygia</taxon>
    </lineage>
</organism>
<dbReference type="GO" id="GO:0005783">
    <property type="term" value="C:endoplasmic reticulum"/>
    <property type="evidence" value="ECO:0007669"/>
    <property type="project" value="TreeGrafter"/>
</dbReference>
<feature type="transmembrane region" description="Helical" evidence="7">
    <location>
        <begin position="123"/>
        <end position="142"/>
    </location>
</feature>
<name>A0A674GUF1_TAEGU</name>
<dbReference type="OMA" id="WLRWEEA"/>
<proteinExistence type="predicted"/>
<evidence type="ECO:0000256" key="3">
    <source>
        <dbReference type="ARBA" id="ARBA00022989"/>
    </source>
</evidence>
<dbReference type="PANTHER" id="PTHR13439">
    <property type="entry name" value="CT120 PROTEIN"/>
    <property type="match status" value="1"/>
</dbReference>
<protein>
    <recommendedName>
        <fullName evidence="8">TLC domain-containing protein</fullName>
    </recommendedName>
</protein>
<evidence type="ECO:0000313" key="10">
    <source>
        <dbReference type="Proteomes" id="UP000007754"/>
    </source>
</evidence>
<keyword evidence="10" id="KW-1185">Reference proteome</keyword>
<keyword evidence="2 5" id="KW-0812">Transmembrane</keyword>
<evidence type="ECO:0000256" key="5">
    <source>
        <dbReference type="PROSITE-ProRule" id="PRU00205"/>
    </source>
</evidence>
<evidence type="ECO:0000256" key="1">
    <source>
        <dbReference type="ARBA" id="ARBA00004141"/>
    </source>
</evidence>
<reference evidence="9" key="2">
    <citation type="submission" date="2025-08" db="UniProtKB">
        <authorList>
            <consortium name="Ensembl"/>
        </authorList>
    </citation>
    <scope>IDENTIFICATION</scope>
</reference>
<dbReference type="Pfam" id="PF03798">
    <property type="entry name" value="TRAM_LAG1_CLN8"/>
    <property type="match status" value="1"/>
</dbReference>
<feature type="transmembrane region" description="Helical" evidence="7">
    <location>
        <begin position="184"/>
        <end position="204"/>
    </location>
</feature>
<dbReference type="Proteomes" id="UP000007754">
    <property type="component" value="Chromosome 16"/>
</dbReference>
<feature type="transmembrane region" description="Helical" evidence="7">
    <location>
        <begin position="148"/>
        <end position="172"/>
    </location>
</feature>
<dbReference type="GO" id="GO:0016020">
    <property type="term" value="C:membrane"/>
    <property type="evidence" value="ECO:0007669"/>
    <property type="project" value="UniProtKB-SubCell"/>
</dbReference>
<dbReference type="GO" id="GO:0046513">
    <property type="term" value="P:ceramide biosynthetic process"/>
    <property type="evidence" value="ECO:0007669"/>
    <property type="project" value="TreeGrafter"/>
</dbReference>
<reference evidence="9" key="3">
    <citation type="submission" date="2025-09" db="UniProtKB">
        <authorList>
            <consortium name="Ensembl"/>
        </authorList>
    </citation>
    <scope>IDENTIFICATION</scope>
</reference>
<evidence type="ECO:0000256" key="4">
    <source>
        <dbReference type="ARBA" id="ARBA00023136"/>
    </source>
</evidence>
<dbReference type="PROSITE" id="PS50922">
    <property type="entry name" value="TLC"/>
    <property type="match status" value="1"/>
</dbReference>
<evidence type="ECO:0000256" key="2">
    <source>
        <dbReference type="ARBA" id="ARBA00022692"/>
    </source>
</evidence>
<dbReference type="Ensembl" id="ENSTGUT00000025129.1">
    <property type="protein sequence ID" value="ENSTGUP00000026644.1"/>
    <property type="gene ID" value="ENSTGUG00000027139.1"/>
</dbReference>
<dbReference type="GO" id="GO:0055088">
    <property type="term" value="P:lipid homeostasis"/>
    <property type="evidence" value="ECO:0007669"/>
    <property type="project" value="TreeGrafter"/>
</dbReference>
<keyword evidence="4 5" id="KW-0472">Membrane</keyword>
<accession>A0A674GUF1</accession>
<dbReference type="PANTHER" id="PTHR13439:SF15">
    <property type="entry name" value="CERAMIDE SYNTHASE"/>
    <property type="match status" value="1"/>
</dbReference>
<reference evidence="9 10" key="1">
    <citation type="journal article" date="2010" name="Nature">
        <title>The genome of a songbird.</title>
        <authorList>
            <person name="Warren W.C."/>
            <person name="Clayton D.F."/>
            <person name="Ellegren H."/>
            <person name="Arnold A.P."/>
            <person name="Hillier L.W."/>
            <person name="Kunstner A."/>
            <person name="Searle S."/>
            <person name="White S."/>
            <person name="Vilella A.J."/>
            <person name="Fairley S."/>
            <person name="Heger A."/>
            <person name="Kong L."/>
            <person name="Ponting C.P."/>
            <person name="Jarvis E.D."/>
            <person name="Mello C.V."/>
            <person name="Minx P."/>
            <person name="Lovell P."/>
            <person name="Velho T.A."/>
            <person name="Ferris M."/>
            <person name="Balakrishnan C.N."/>
            <person name="Sinha S."/>
            <person name="Blatti C."/>
            <person name="London S.E."/>
            <person name="Li Y."/>
            <person name="Lin Y.C."/>
            <person name="George J."/>
            <person name="Sweedler J."/>
            <person name="Southey B."/>
            <person name="Gunaratne P."/>
            <person name="Watson M."/>
            <person name="Nam K."/>
            <person name="Backstrom N."/>
            <person name="Smeds L."/>
            <person name="Nabholz B."/>
            <person name="Itoh Y."/>
            <person name="Whitney O."/>
            <person name="Pfenning A.R."/>
            <person name="Howard J."/>
            <person name="Volker M."/>
            <person name="Skinner B.M."/>
            <person name="Griffin D.K."/>
            <person name="Ye L."/>
            <person name="McLaren W.M."/>
            <person name="Flicek P."/>
            <person name="Quesada V."/>
            <person name="Velasco G."/>
            <person name="Lopez-Otin C."/>
            <person name="Puente X.S."/>
            <person name="Olender T."/>
            <person name="Lancet D."/>
            <person name="Smit A.F."/>
            <person name="Hubley R."/>
            <person name="Konkel M.K."/>
            <person name="Walker J.A."/>
            <person name="Batzer M.A."/>
            <person name="Gu W."/>
            <person name="Pollock D.D."/>
            <person name="Chen L."/>
            <person name="Cheng Z."/>
            <person name="Eichler E.E."/>
            <person name="Stapley J."/>
            <person name="Slate J."/>
            <person name="Ekblom R."/>
            <person name="Birkhead T."/>
            <person name="Burke T."/>
            <person name="Burt D."/>
            <person name="Scharff C."/>
            <person name="Adam I."/>
            <person name="Richard H."/>
            <person name="Sultan M."/>
            <person name="Soldatov A."/>
            <person name="Lehrach H."/>
            <person name="Edwards S.V."/>
            <person name="Yang S.P."/>
            <person name="Li X."/>
            <person name="Graves T."/>
            <person name="Fulton L."/>
            <person name="Nelson J."/>
            <person name="Chinwalla A."/>
            <person name="Hou S."/>
            <person name="Mardis E.R."/>
            <person name="Wilson R.K."/>
        </authorList>
    </citation>
    <scope>NUCLEOTIDE SEQUENCE [LARGE SCALE GENOMIC DNA]</scope>
</reference>
<evidence type="ECO:0000313" key="9">
    <source>
        <dbReference type="Ensembl" id="ENSTGUP00000026644.1"/>
    </source>
</evidence>
<comment type="subcellular location">
    <subcellularLocation>
        <location evidence="1">Membrane</location>
        <topology evidence="1">Multi-pass membrane protein</topology>
    </subcellularLocation>
</comment>
<dbReference type="SMART" id="SM00724">
    <property type="entry name" value="TLC"/>
    <property type="match status" value="1"/>
</dbReference>
<sequence>IREGLGQSGGVGDNPGGVGDNPGGGLGTIRWGRGRISRLVSSVQAVMASTAGFIISRSCRRHVIDDQHWLAAAYPPFAVPYFVYDVYAMYLCHLQRAQVKGHGPGTGTGGTGGAAAAFLRRELLLVLHHLAMVLVCFPVLWRQGKGDFFLGCLLMAELSTPFVCLGKVLILLRRQHTALHKLNGLALLVTFLGCRVLLFPYLYWAYGRQRGLELLRVPAALPPVYNAAAAAMAAPQIYWFGLICRGAWRLFRPAGTPPRPP</sequence>
<feature type="domain" description="TLC" evidence="8">
    <location>
        <begin position="30"/>
        <end position="252"/>
    </location>
</feature>
<evidence type="ECO:0000256" key="7">
    <source>
        <dbReference type="SAM" id="Phobius"/>
    </source>
</evidence>
<evidence type="ECO:0000259" key="8">
    <source>
        <dbReference type="PROSITE" id="PS50922"/>
    </source>
</evidence>
<dbReference type="GO" id="GO:0050291">
    <property type="term" value="F:sphingosine N-acyltransferase activity"/>
    <property type="evidence" value="ECO:0007669"/>
    <property type="project" value="TreeGrafter"/>
</dbReference>